<dbReference type="Proteomes" id="UP001595547">
    <property type="component" value="Unassembled WGS sequence"/>
</dbReference>
<proteinExistence type="predicted"/>
<keyword evidence="1" id="KW-0732">Signal</keyword>
<evidence type="ECO:0000313" key="2">
    <source>
        <dbReference type="EMBL" id="MFC3179955.1"/>
    </source>
</evidence>
<comment type="caution">
    <text evidence="2">The sequence shown here is derived from an EMBL/GenBank/DDBJ whole genome shotgun (WGS) entry which is preliminary data.</text>
</comment>
<feature type="chain" id="PRO_5046123504" evidence="1">
    <location>
        <begin position="21"/>
        <end position="104"/>
    </location>
</feature>
<evidence type="ECO:0000256" key="1">
    <source>
        <dbReference type="SAM" id="SignalP"/>
    </source>
</evidence>
<evidence type="ECO:0000313" key="3">
    <source>
        <dbReference type="Proteomes" id="UP001595547"/>
    </source>
</evidence>
<organism evidence="2 3">
    <name type="scientific">Cypionkella sinensis</name>
    <dbReference type="NCBI Taxonomy" id="1756043"/>
    <lineage>
        <taxon>Bacteria</taxon>
        <taxon>Pseudomonadati</taxon>
        <taxon>Pseudomonadota</taxon>
        <taxon>Alphaproteobacteria</taxon>
        <taxon>Rhodobacterales</taxon>
        <taxon>Paracoccaceae</taxon>
        <taxon>Cypionkella</taxon>
    </lineage>
</organism>
<accession>A0ABV7IWY7</accession>
<dbReference type="RefSeq" id="WP_380071577.1">
    <property type="nucleotide sequence ID" value="NZ_JBHRTO010000001.1"/>
</dbReference>
<keyword evidence="3" id="KW-1185">Reference proteome</keyword>
<sequence length="104" mass="11061">MMRLVLASMIGLALAPQVAAAEGYAGLIIPAEHEGIKYKVELTADDKSGPYDVRVWRIDGGSMSYERKIGVALLKDACASEGYEVANTKSKLVKGQLVFVGGCV</sequence>
<feature type="signal peptide" evidence="1">
    <location>
        <begin position="1"/>
        <end position="20"/>
    </location>
</feature>
<dbReference type="EMBL" id="JBHRTO010000001">
    <property type="protein sequence ID" value="MFC3179955.1"/>
    <property type="molecule type" value="Genomic_DNA"/>
</dbReference>
<name>A0ABV7IWY7_9RHOB</name>
<protein>
    <submittedName>
        <fullName evidence="2">Uncharacterized protein</fullName>
    </submittedName>
</protein>
<gene>
    <name evidence="2" type="ORF">ACFOGH_03045</name>
</gene>
<reference evidence="3" key="1">
    <citation type="journal article" date="2019" name="Int. J. Syst. Evol. Microbiol.">
        <title>The Global Catalogue of Microorganisms (GCM) 10K type strain sequencing project: providing services to taxonomists for standard genome sequencing and annotation.</title>
        <authorList>
            <consortium name="The Broad Institute Genomics Platform"/>
            <consortium name="The Broad Institute Genome Sequencing Center for Infectious Disease"/>
            <person name="Wu L."/>
            <person name="Ma J."/>
        </authorList>
    </citation>
    <scope>NUCLEOTIDE SEQUENCE [LARGE SCALE GENOMIC DNA]</scope>
    <source>
        <strain evidence="3">KCTC 52039</strain>
    </source>
</reference>